<organism evidence="1 2">
    <name type="scientific">Modicella reniformis</name>
    <dbReference type="NCBI Taxonomy" id="1440133"/>
    <lineage>
        <taxon>Eukaryota</taxon>
        <taxon>Fungi</taxon>
        <taxon>Fungi incertae sedis</taxon>
        <taxon>Mucoromycota</taxon>
        <taxon>Mortierellomycotina</taxon>
        <taxon>Mortierellomycetes</taxon>
        <taxon>Mortierellales</taxon>
        <taxon>Mortierellaceae</taxon>
        <taxon>Modicella</taxon>
    </lineage>
</organism>
<reference evidence="1" key="1">
    <citation type="journal article" date="2020" name="Fungal Divers.">
        <title>Resolving the Mortierellaceae phylogeny through synthesis of multi-gene phylogenetics and phylogenomics.</title>
        <authorList>
            <person name="Vandepol N."/>
            <person name="Liber J."/>
            <person name="Desiro A."/>
            <person name="Na H."/>
            <person name="Kennedy M."/>
            <person name="Barry K."/>
            <person name="Grigoriev I.V."/>
            <person name="Miller A.N."/>
            <person name="O'Donnell K."/>
            <person name="Stajich J.E."/>
            <person name="Bonito G."/>
        </authorList>
    </citation>
    <scope>NUCLEOTIDE SEQUENCE</scope>
    <source>
        <strain evidence="1">MES-2147</strain>
    </source>
</reference>
<dbReference type="EMBL" id="JAAAHW010006241">
    <property type="protein sequence ID" value="KAF9964007.1"/>
    <property type="molecule type" value="Genomic_DNA"/>
</dbReference>
<protein>
    <submittedName>
        <fullName evidence="1">Uncharacterized protein</fullName>
    </submittedName>
</protein>
<gene>
    <name evidence="1" type="ORF">BGZ65_011598</name>
</gene>
<accession>A0A9P6J7F2</accession>
<comment type="caution">
    <text evidence="1">The sequence shown here is derived from an EMBL/GenBank/DDBJ whole genome shotgun (WGS) entry which is preliminary data.</text>
</comment>
<sequence>MGKLYPSCIVSNSDSIYFIAYALENAEELLVLVKSAPLPKGPDQISWTVVSTVSKQFIPFKLHGTYLLPGGIPSCVVDDNGVFAMGALVESQIQVIRYDPNGSQTWSLLDPITLDAKIPQSTFQLFFAKDATNDASTLYHLRLQPVTVVDYTTTTATPSLTVGGGTKGNINSTIIIGPMTDNNRTALESRSVVLSNVDGFPSGFTVGNNNLYVEYNVNPGYIDQREWSRYNKTMIAYPIASLITPGSSLSPVFSIPWNLGCFRRYQPASAASAGQLYSYCSVCNYQCYGGLQTVDDQFASFREVGGIPFDIDSLVVAPSQLGYRPTFAFIVTSGKTYTLKFDSINLYGSELQGIEVPGKIETPGYSECVNDSSWQYDQQRRSSIGQYFQRLTTSK</sequence>
<dbReference type="Proteomes" id="UP000749646">
    <property type="component" value="Unassembled WGS sequence"/>
</dbReference>
<evidence type="ECO:0000313" key="1">
    <source>
        <dbReference type="EMBL" id="KAF9964007.1"/>
    </source>
</evidence>
<name>A0A9P6J7F2_9FUNG</name>
<proteinExistence type="predicted"/>
<evidence type="ECO:0000313" key="2">
    <source>
        <dbReference type="Proteomes" id="UP000749646"/>
    </source>
</evidence>
<dbReference type="OrthoDB" id="2429355at2759"/>
<dbReference type="AlphaFoldDB" id="A0A9P6J7F2"/>
<keyword evidence="2" id="KW-1185">Reference proteome</keyword>